<sequence>MTCAMIKTSRWLQVSRISYCKSPAGTLLKGSVVEFEKKSAVTNKEFSSWTFSKANPTADDLAKQFQQQRFSSNDQAVTTQQRCKISNNANSADATSSSPRSRFLYAKQDSLYRKLHHGNSKRFLTRTSDEPEGARLRKNSCNRVTAGLRSNSRIRATRFQASFSSRKIKL</sequence>
<evidence type="ECO:0000313" key="2">
    <source>
        <dbReference type="Proteomes" id="UP000250235"/>
    </source>
</evidence>
<dbReference type="AlphaFoldDB" id="A0A2Z7BNE7"/>
<dbReference type="Proteomes" id="UP000250235">
    <property type="component" value="Unassembled WGS sequence"/>
</dbReference>
<name>A0A2Z7BNE7_9LAMI</name>
<accession>A0A2Z7BNE7</accession>
<evidence type="ECO:0000313" key="1">
    <source>
        <dbReference type="EMBL" id="KZV33451.1"/>
    </source>
</evidence>
<proteinExistence type="predicted"/>
<gene>
    <name evidence="1" type="ORF">F511_39388</name>
</gene>
<dbReference type="EMBL" id="KV005785">
    <property type="protein sequence ID" value="KZV33451.1"/>
    <property type="molecule type" value="Genomic_DNA"/>
</dbReference>
<organism evidence="1 2">
    <name type="scientific">Dorcoceras hygrometricum</name>
    <dbReference type="NCBI Taxonomy" id="472368"/>
    <lineage>
        <taxon>Eukaryota</taxon>
        <taxon>Viridiplantae</taxon>
        <taxon>Streptophyta</taxon>
        <taxon>Embryophyta</taxon>
        <taxon>Tracheophyta</taxon>
        <taxon>Spermatophyta</taxon>
        <taxon>Magnoliopsida</taxon>
        <taxon>eudicotyledons</taxon>
        <taxon>Gunneridae</taxon>
        <taxon>Pentapetalae</taxon>
        <taxon>asterids</taxon>
        <taxon>lamiids</taxon>
        <taxon>Lamiales</taxon>
        <taxon>Gesneriaceae</taxon>
        <taxon>Didymocarpoideae</taxon>
        <taxon>Trichosporeae</taxon>
        <taxon>Loxocarpinae</taxon>
        <taxon>Dorcoceras</taxon>
    </lineage>
</organism>
<protein>
    <submittedName>
        <fullName evidence="1">Uncharacterized protein</fullName>
    </submittedName>
</protein>
<keyword evidence="2" id="KW-1185">Reference proteome</keyword>
<reference evidence="1 2" key="1">
    <citation type="journal article" date="2015" name="Proc. Natl. Acad. Sci. U.S.A.">
        <title>The resurrection genome of Boea hygrometrica: A blueprint for survival of dehydration.</title>
        <authorList>
            <person name="Xiao L."/>
            <person name="Yang G."/>
            <person name="Zhang L."/>
            <person name="Yang X."/>
            <person name="Zhao S."/>
            <person name="Ji Z."/>
            <person name="Zhou Q."/>
            <person name="Hu M."/>
            <person name="Wang Y."/>
            <person name="Chen M."/>
            <person name="Xu Y."/>
            <person name="Jin H."/>
            <person name="Xiao X."/>
            <person name="Hu G."/>
            <person name="Bao F."/>
            <person name="Hu Y."/>
            <person name="Wan P."/>
            <person name="Li L."/>
            <person name="Deng X."/>
            <person name="Kuang T."/>
            <person name="Xiang C."/>
            <person name="Zhu J.K."/>
            <person name="Oliver M.J."/>
            <person name="He Y."/>
        </authorList>
    </citation>
    <scope>NUCLEOTIDE SEQUENCE [LARGE SCALE GENOMIC DNA]</scope>
    <source>
        <strain evidence="2">cv. XS01</strain>
    </source>
</reference>